<dbReference type="NCBIfam" id="TIGR00574">
    <property type="entry name" value="dnl1"/>
    <property type="match status" value="1"/>
</dbReference>
<dbReference type="Proteomes" id="UP000002281">
    <property type="component" value="Chromosome 11"/>
</dbReference>
<dbReference type="InterPro" id="IPR012308">
    <property type="entry name" value="DNA_ligase_ATP-dep_N"/>
</dbReference>
<feature type="domain" description="PARP-type" evidence="24">
    <location>
        <begin position="93"/>
        <end position="185"/>
    </location>
</feature>
<evidence type="ECO:0000256" key="23">
    <source>
        <dbReference type="SAM" id="MobiDB-lite"/>
    </source>
</evidence>
<dbReference type="PANTHER" id="PTHR45674:SF9">
    <property type="entry name" value="DNA LIGASE 3"/>
    <property type="match status" value="1"/>
</dbReference>
<dbReference type="GO" id="GO:0006284">
    <property type="term" value="P:base-excision repair"/>
    <property type="evidence" value="ECO:0007669"/>
    <property type="project" value="Ensembl"/>
</dbReference>
<dbReference type="GO" id="GO:0051301">
    <property type="term" value="P:cell division"/>
    <property type="evidence" value="ECO:0007669"/>
    <property type="project" value="UniProtKB-KW"/>
</dbReference>
<keyword evidence="15 21" id="KW-0233">DNA recombination</keyword>
<evidence type="ECO:0000256" key="12">
    <source>
        <dbReference type="ARBA" id="ARBA00022833"/>
    </source>
</evidence>
<evidence type="ECO:0000313" key="26">
    <source>
        <dbReference type="Ensembl" id="ENSECAP00000068563.1"/>
    </source>
</evidence>
<evidence type="ECO:0000256" key="2">
    <source>
        <dbReference type="ARBA" id="ARBA00004123"/>
    </source>
</evidence>
<evidence type="ECO:0000256" key="14">
    <source>
        <dbReference type="ARBA" id="ARBA00022842"/>
    </source>
</evidence>
<keyword evidence="5 21" id="KW-0436">Ligase</keyword>
<dbReference type="PROSITE" id="PS50160">
    <property type="entry name" value="DNA_LIGASE_A3"/>
    <property type="match status" value="1"/>
</dbReference>
<dbReference type="CDD" id="cd07967">
    <property type="entry name" value="OBF_DNA_ligase_III"/>
    <property type="match status" value="1"/>
</dbReference>
<dbReference type="GO" id="GO:0005634">
    <property type="term" value="C:nucleus"/>
    <property type="evidence" value="ECO:0000318"/>
    <property type="project" value="GO_Central"/>
</dbReference>
<evidence type="ECO:0000256" key="17">
    <source>
        <dbReference type="ARBA" id="ARBA00023242"/>
    </source>
</evidence>
<dbReference type="GO" id="GO:0005524">
    <property type="term" value="F:ATP binding"/>
    <property type="evidence" value="ECO:0007669"/>
    <property type="project" value="UniProtKB-KW"/>
</dbReference>
<feature type="domain" description="ATP-dependent DNA ligase family profile" evidence="25">
    <location>
        <begin position="583"/>
        <end position="717"/>
    </location>
</feature>
<feature type="compositionally biased region" description="Low complexity" evidence="23">
    <location>
        <begin position="845"/>
        <end position="862"/>
    </location>
</feature>
<accession>A0A9L0S340</accession>
<dbReference type="InterPro" id="IPR012309">
    <property type="entry name" value="DNA_ligase_ATP-dep_C"/>
</dbReference>
<keyword evidence="6" id="KW-0132">Cell division</keyword>
<dbReference type="GO" id="GO:0003910">
    <property type="term" value="F:DNA ligase (ATP) activity"/>
    <property type="evidence" value="ECO:0000318"/>
    <property type="project" value="GO_Central"/>
</dbReference>
<dbReference type="SUPFAM" id="SSF57716">
    <property type="entry name" value="Glucocorticoid receptor-like (DNA-binding domain)"/>
    <property type="match status" value="1"/>
</dbReference>
<evidence type="ECO:0000256" key="13">
    <source>
        <dbReference type="ARBA" id="ARBA00022840"/>
    </source>
</evidence>
<dbReference type="InterPro" id="IPR000977">
    <property type="entry name" value="DNA_ligase_ATP-dep"/>
</dbReference>
<dbReference type="Pfam" id="PF00645">
    <property type="entry name" value="zf-PARP"/>
    <property type="match status" value="1"/>
</dbReference>
<comment type="similarity">
    <text evidence="3 22">Belongs to the ATP-dependent DNA ligase family.</text>
</comment>
<dbReference type="GO" id="GO:0006273">
    <property type="term" value="P:lagging strand elongation"/>
    <property type="evidence" value="ECO:0000318"/>
    <property type="project" value="GO_Central"/>
</dbReference>
<dbReference type="SUPFAM" id="SSF50249">
    <property type="entry name" value="Nucleic acid-binding proteins"/>
    <property type="match status" value="1"/>
</dbReference>
<dbReference type="InterPro" id="IPR012340">
    <property type="entry name" value="NA-bd_OB-fold"/>
</dbReference>
<comment type="catalytic activity">
    <reaction evidence="19 21">
        <text>ATP + (deoxyribonucleotide)n-3'-hydroxyl + 5'-phospho-(deoxyribonucleotide)m = (deoxyribonucleotide)n+m + AMP + diphosphate.</text>
        <dbReference type="EC" id="6.5.1.1"/>
    </reaction>
</comment>
<keyword evidence="8" id="KW-0479">Metal-binding</keyword>
<evidence type="ECO:0000256" key="1">
    <source>
        <dbReference type="ARBA" id="ARBA00001946"/>
    </source>
</evidence>
<dbReference type="SUPFAM" id="SSF56091">
    <property type="entry name" value="DNA ligase/mRNA capping enzyme, catalytic domain"/>
    <property type="match status" value="1"/>
</dbReference>
<keyword evidence="12" id="KW-0862">Zinc</keyword>
<dbReference type="InterPro" id="IPR016059">
    <property type="entry name" value="DNA_ligase_ATP-dep_CS"/>
</dbReference>
<dbReference type="GO" id="GO:0005739">
    <property type="term" value="C:mitochondrion"/>
    <property type="evidence" value="ECO:0007669"/>
    <property type="project" value="Ensembl"/>
</dbReference>
<dbReference type="Gene3D" id="3.30.470.30">
    <property type="entry name" value="DNA ligase/mRNA capping enzyme"/>
    <property type="match status" value="1"/>
</dbReference>
<dbReference type="GO" id="GO:0006302">
    <property type="term" value="P:double-strand break repair"/>
    <property type="evidence" value="ECO:0000318"/>
    <property type="project" value="GO_Central"/>
</dbReference>
<feature type="region of interest" description="Disordered" evidence="23">
    <location>
        <begin position="213"/>
        <end position="254"/>
    </location>
</feature>
<evidence type="ECO:0000256" key="7">
    <source>
        <dbReference type="ARBA" id="ARBA00022705"/>
    </source>
</evidence>
<keyword evidence="9 21" id="KW-0547">Nucleotide-binding</keyword>
<evidence type="ECO:0000256" key="15">
    <source>
        <dbReference type="ARBA" id="ARBA00023172"/>
    </source>
</evidence>
<dbReference type="InterPro" id="IPR012310">
    <property type="entry name" value="DNA_ligase_ATP-dep_cent"/>
</dbReference>
<reference evidence="26" key="2">
    <citation type="submission" date="2025-08" db="UniProtKB">
        <authorList>
            <consortium name="Ensembl"/>
        </authorList>
    </citation>
    <scope>IDENTIFICATION</scope>
    <source>
        <strain evidence="26">Thoroughbred</strain>
    </source>
</reference>
<dbReference type="SUPFAM" id="SSF117018">
    <property type="entry name" value="ATP-dependent DNA ligase DNA-binding domain"/>
    <property type="match status" value="1"/>
</dbReference>
<keyword evidence="13 21" id="KW-0067">ATP-binding</keyword>
<dbReference type="AlphaFoldDB" id="A0A9L0S340"/>
<evidence type="ECO:0000256" key="10">
    <source>
        <dbReference type="ARBA" id="ARBA00022763"/>
    </source>
</evidence>
<evidence type="ECO:0000256" key="18">
    <source>
        <dbReference type="ARBA" id="ARBA00023306"/>
    </source>
</evidence>
<keyword evidence="14" id="KW-0460">Magnesium</keyword>
<evidence type="ECO:0000256" key="11">
    <source>
        <dbReference type="ARBA" id="ARBA00022771"/>
    </source>
</evidence>
<keyword evidence="4" id="KW-0597">Phosphoprotein</keyword>
<dbReference type="InterPro" id="IPR001510">
    <property type="entry name" value="Znf_PARP"/>
</dbReference>
<evidence type="ECO:0000256" key="3">
    <source>
        <dbReference type="ARBA" id="ARBA00007572"/>
    </source>
</evidence>
<dbReference type="InterPro" id="IPR036957">
    <property type="entry name" value="Znf_PARP_sf"/>
</dbReference>
<dbReference type="GO" id="GO:0071897">
    <property type="term" value="P:DNA biosynthetic process"/>
    <property type="evidence" value="ECO:0007669"/>
    <property type="project" value="InterPro"/>
</dbReference>
<dbReference type="GeneTree" id="ENSGT00940000156492"/>
<dbReference type="PROSITE" id="PS00697">
    <property type="entry name" value="DNA_LIGASE_A1"/>
    <property type="match status" value="1"/>
</dbReference>
<feature type="region of interest" description="Disordered" evidence="23">
    <location>
        <begin position="1012"/>
        <end position="1036"/>
    </location>
</feature>
<dbReference type="Pfam" id="PF04679">
    <property type="entry name" value="DNA_ligase_A_C"/>
    <property type="match status" value="1"/>
</dbReference>
<dbReference type="GO" id="GO:0043504">
    <property type="term" value="P:mitochondrial DNA repair"/>
    <property type="evidence" value="ECO:0007669"/>
    <property type="project" value="Ensembl"/>
</dbReference>
<evidence type="ECO:0000256" key="22">
    <source>
        <dbReference type="RuleBase" id="RU004196"/>
    </source>
</evidence>
<gene>
    <name evidence="26" type="primary">LIG3</name>
</gene>
<keyword evidence="16 21" id="KW-0234">DNA repair</keyword>
<dbReference type="Ensembl" id="ENSECAT00000099930.1">
    <property type="protein sequence ID" value="ENSECAP00000068563.1"/>
    <property type="gene ID" value="ENSECAG00000016416.3"/>
</dbReference>
<dbReference type="GO" id="GO:0097681">
    <property type="term" value="P:double-strand break repair via alternative nonhomologous end joining"/>
    <property type="evidence" value="ECO:0007669"/>
    <property type="project" value="UniProtKB-ARBA"/>
</dbReference>
<keyword evidence="17" id="KW-0539">Nucleus</keyword>
<dbReference type="PROSITE" id="PS50064">
    <property type="entry name" value="ZF_PARP_2"/>
    <property type="match status" value="1"/>
</dbReference>
<dbReference type="EC" id="6.5.1.1" evidence="21"/>
<dbReference type="PANTHER" id="PTHR45674">
    <property type="entry name" value="DNA LIGASE 1/3 FAMILY MEMBER"/>
    <property type="match status" value="1"/>
</dbReference>
<evidence type="ECO:0000256" key="16">
    <source>
        <dbReference type="ARBA" id="ARBA00023204"/>
    </source>
</evidence>
<protein>
    <recommendedName>
        <fullName evidence="21">DNA ligase</fullName>
        <ecNumber evidence="21">6.5.1.1</ecNumber>
    </recommendedName>
</protein>
<evidence type="ECO:0000259" key="25">
    <source>
        <dbReference type="PROSITE" id="PS50160"/>
    </source>
</evidence>
<dbReference type="Pfam" id="PF04675">
    <property type="entry name" value="DNA_ligase_A_N"/>
    <property type="match status" value="1"/>
</dbReference>
<keyword evidence="7" id="KW-0235">DNA replication</keyword>
<keyword evidence="27" id="KW-1185">Reference proteome</keyword>
<proteinExistence type="inferred from homology"/>
<dbReference type="Pfam" id="PF01068">
    <property type="entry name" value="DNA_ligase_A_M"/>
    <property type="match status" value="1"/>
</dbReference>
<evidence type="ECO:0000256" key="5">
    <source>
        <dbReference type="ARBA" id="ARBA00022598"/>
    </source>
</evidence>
<dbReference type="GO" id="GO:0008270">
    <property type="term" value="F:zinc ion binding"/>
    <property type="evidence" value="ECO:0007669"/>
    <property type="project" value="UniProtKB-KW"/>
</dbReference>
<dbReference type="PROSITE" id="PS00333">
    <property type="entry name" value="DNA_LIGASE_A2"/>
    <property type="match status" value="1"/>
</dbReference>
<dbReference type="InterPro" id="IPR036599">
    <property type="entry name" value="DNA_ligase_N_sf"/>
</dbReference>
<dbReference type="InterPro" id="IPR050191">
    <property type="entry name" value="ATP-dep_DNA_ligase"/>
</dbReference>
<keyword evidence="10 21" id="KW-0227">DNA damage</keyword>
<evidence type="ECO:0000259" key="24">
    <source>
        <dbReference type="PROSITE" id="PS50064"/>
    </source>
</evidence>
<dbReference type="GO" id="GO:0005654">
    <property type="term" value="C:nucleoplasm"/>
    <property type="evidence" value="ECO:0007669"/>
    <property type="project" value="Ensembl"/>
</dbReference>
<comment type="subunit">
    <text evidence="20">Isoform 3 interacts (via BRCT domain) with the nuclear DNA-repair protein XRCC1. Interacts with POLG. Interacts with POLB.</text>
</comment>
<evidence type="ECO:0000256" key="4">
    <source>
        <dbReference type="ARBA" id="ARBA00022553"/>
    </source>
</evidence>
<comment type="cofactor">
    <cofactor evidence="1">
        <name>Mg(2+)</name>
        <dbReference type="ChEBI" id="CHEBI:18420"/>
    </cofactor>
</comment>
<comment type="subcellular location">
    <subcellularLocation>
        <location evidence="2">Nucleus</location>
    </subcellularLocation>
</comment>
<keyword evidence="11" id="KW-0863">Zinc-finger</keyword>
<dbReference type="Gene3D" id="3.30.1490.70">
    <property type="match status" value="1"/>
</dbReference>
<keyword evidence="18" id="KW-0131">Cell cycle</keyword>
<dbReference type="FunFam" id="3.30.470.30:FF:000003">
    <property type="entry name" value="DNA ligase"/>
    <property type="match status" value="1"/>
</dbReference>
<dbReference type="GO" id="GO:0090298">
    <property type="term" value="P:negative regulation of mitochondrial DNA replication"/>
    <property type="evidence" value="ECO:0007669"/>
    <property type="project" value="Ensembl"/>
</dbReference>
<evidence type="ECO:0000256" key="6">
    <source>
        <dbReference type="ARBA" id="ARBA00022618"/>
    </source>
</evidence>
<organism evidence="26 27">
    <name type="scientific">Equus caballus</name>
    <name type="common">Horse</name>
    <dbReference type="NCBI Taxonomy" id="9796"/>
    <lineage>
        <taxon>Eukaryota</taxon>
        <taxon>Metazoa</taxon>
        <taxon>Chordata</taxon>
        <taxon>Craniata</taxon>
        <taxon>Vertebrata</taxon>
        <taxon>Euteleostomi</taxon>
        <taxon>Mammalia</taxon>
        <taxon>Eutheria</taxon>
        <taxon>Laurasiatheria</taxon>
        <taxon>Perissodactyla</taxon>
        <taxon>Equidae</taxon>
        <taxon>Equus</taxon>
    </lineage>
</organism>
<dbReference type="PROSITE" id="PS00347">
    <property type="entry name" value="ZF_PARP_1"/>
    <property type="match status" value="1"/>
</dbReference>
<feature type="region of interest" description="Disordered" evidence="23">
    <location>
        <begin position="843"/>
        <end position="936"/>
    </location>
</feature>
<evidence type="ECO:0000256" key="9">
    <source>
        <dbReference type="ARBA" id="ARBA00022741"/>
    </source>
</evidence>
<sequence>MTLAFKILFPPVFRALSRREPCLFREHHWPDTRQFSQWSETDLLHGRCLLHRRKPFLSFQEGSLRPCATCFVSLPGSHVGLCSGPCEMAEQRFCVDYAKRGTAGCKKCKEKIVKGVCRIGKVVPNPFSESGGDMKEWYHIKCMFEKLERARATTKKIEDITELEGWEELEDNEKEQISQHIADLSSKAASTPKKKAVVQAKLTATGQVTSPVKGASFVTNTNPRKFSGFSAKPNNSGEAHSRPTPKRSLSSSKCDPKHKDCLLREFRKLCAMVAENPSYNTKTQIIQDFLRKGSAGDGFHGDVYLTVKLLLPGVIKSVYNLNDKQIVKLFSRIFNCNPDDMARDLEQGDVSETIRVFFEQSKSFPPAAKSLLTIQEVDEFLLQLSKLTKEDEQQQALQDIASRCTANDLKCIIRLIKHDLKMNSGAKHVLDALDPNAYEAFKASRNLQDVVERVLRNEQEVEKEPGQRRALSVQASLMTPVQPMLAEACKSIEYAMKKCPNGMFSEIKYDGERVQVHKNGDHFSYFSRSLKPVLPHKVAHFKDYIPQAFPGGHSMILDSEVLLIDNKTGKPLPFGTLGVHKKAAFQDANVCLFVFDCIYFNEVSLMDRPLCERRKFLHDNMVEIPNRIMFSEMKRVTKAADLADMINRVIREGLEGLVLKDVKGTYEPGKRHWLKVKKDYLNEGAMADTADLVVLGAFYGQGSKGGMMSIFLMGCYDPSSQKWCTVTKCSGGHDDATLARLQKELDMVKISKDPSKIPSWLKINKIYYPDFIVPDPKKAAVWEITGAEFSKSEAHTADGISIRFPRCTRIREDKDWKSATNLPQLKELYQLSKEKADFTVVAGDEGSSTTGGSNGENEGTSGPAVSCKAPRASPKQPSTSAKKAGGKLSSPNSKGGSKPTAKPSPVKGGQKLVTESSPLKTGEKRKAPDETPCQTKVRARMAGTRGCFGPGPHVPNPPHMNFEMKKGVFGTNGQIPSPPAAAPPSRAGPAVPLFHPVPSCCLAEAATQRAERKESCASRQAIEQPSLAKRGCRDPPSCWSQVTNYIKGEKAQSGCGSAAV</sequence>
<evidence type="ECO:0000256" key="21">
    <source>
        <dbReference type="RuleBase" id="RU000617"/>
    </source>
</evidence>
<dbReference type="Gene3D" id="1.10.3260.10">
    <property type="entry name" value="DNA ligase, ATP-dependent, N-terminal domain"/>
    <property type="match status" value="1"/>
</dbReference>
<name>A0A9L0S340_HORSE</name>
<reference evidence="26" key="3">
    <citation type="submission" date="2025-09" db="UniProtKB">
        <authorList>
            <consortium name="Ensembl"/>
        </authorList>
    </citation>
    <scope>IDENTIFICATION</scope>
    <source>
        <strain evidence="26">Thoroughbred</strain>
    </source>
</reference>
<reference evidence="26 27" key="1">
    <citation type="journal article" date="2009" name="Science">
        <title>Genome sequence, comparative analysis, and population genetics of the domestic horse.</title>
        <authorList>
            <consortium name="Broad Institute Genome Sequencing Platform"/>
            <consortium name="Broad Institute Whole Genome Assembly Team"/>
            <person name="Wade C.M."/>
            <person name="Giulotto E."/>
            <person name="Sigurdsson S."/>
            <person name="Zoli M."/>
            <person name="Gnerre S."/>
            <person name="Imsland F."/>
            <person name="Lear T.L."/>
            <person name="Adelson D.L."/>
            <person name="Bailey E."/>
            <person name="Bellone R.R."/>
            <person name="Bloecker H."/>
            <person name="Distl O."/>
            <person name="Edgar R.C."/>
            <person name="Garber M."/>
            <person name="Leeb T."/>
            <person name="Mauceli E."/>
            <person name="MacLeod J.N."/>
            <person name="Penedo M.C.T."/>
            <person name="Raison J.M."/>
            <person name="Sharpe T."/>
            <person name="Vogel J."/>
            <person name="Andersson L."/>
            <person name="Antczak D.F."/>
            <person name="Biagi T."/>
            <person name="Binns M.M."/>
            <person name="Chowdhary B.P."/>
            <person name="Coleman S.J."/>
            <person name="Della Valle G."/>
            <person name="Fryc S."/>
            <person name="Guerin G."/>
            <person name="Hasegawa T."/>
            <person name="Hill E.W."/>
            <person name="Jurka J."/>
            <person name="Kiialainen A."/>
            <person name="Lindgren G."/>
            <person name="Liu J."/>
            <person name="Magnani E."/>
            <person name="Mickelson J.R."/>
            <person name="Murray J."/>
            <person name="Nergadze S.G."/>
            <person name="Onofrio R."/>
            <person name="Pedroni S."/>
            <person name="Piras M.F."/>
            <person name="Raudsepp T."/>
            <person name="Rocchi M."/>
            <person name="Roeed K.H."/>
            <person name="Ryder O.A."/>
            <person name="Searle S."/>
            <person name="Skow L."/>
            <person name="Swinburne J.E."/>
            <person name="Syvaenen A.C."/>
            <person name="Tozaki T."/>
            <person name="Valberg S.J."/>
            <person name="Vaudin M."/>
            <person name="White J.R."/>
            <person name="Zody M.C."/>
            <person name="Lander E.S."/>
            <person name="Lindblad-Toh K."/>
        </authorList>
    </citation>
    <scope>NUCLEOTIDE SEQUENCE [LARGE SCALE GENOMIC DNA]</scope>
    <source>
        <strain evidence="26 27">Thoroughbred</strain>
    </source>
</reference>
<dbReference type="Gene3D" id="2.40.50.140">
    <property type="entry name" value="Nucleic acid-binding proteins"/>
    <property type="match status" value="1"/>
</dbReference>
<dbReference type="FunFam" id="1.10.3260.10:FF:000002">
    <property type="entry name" value="DNA ligase"/>
    <property type="match status" value="1"/>
</dbReference>
<dbReference type="FunFam" id="2.40.50.140:FF:000085">
    <property type="entry name" value="DNA ligase"/>
    <property type="match status" value="1"/>
</dbReference>
<dbReference type="GO" id="GO:0006310">
    <property type="term" value="P:DNA recombination"/>
    <property type="evidence" value="ECO:0007669"/>
    <property type="project" value="UniProtKB-KW"/>
</dbReference>
<evidence type="ECO:0000313" key="27">
    <source>
        <dbReference type="Proteomes" id="UP000002281"/>
    </source>
</evidence>
<evidence type="ECO:0000256" key="20">
    <source>
        <dbReference type="ARBA" id="ARBA00065554"/>
    </source>
</evidence>
<evidence type="ECO:0000256" key="19">
    <source>
        <dbReference type="ARBA" id="ARBA00034003"/>
    </source>
</evidence>
<dbReference type="GO" id="GO:0003677">
    <property type="term" value="F:DNA binding"/>
    <property type="evidence" value="ECO:0007669"/>
    <property type="project" value="InterPro"/>
</dbReference>
<evidence type="ECO:0000256" key="8">
    <source>
        <dbReference type="ARBA" id="ARBA00022723"/>
    </source>
</evidence>
<dbReference type="Gene3D" id="3.30.1740.10">
    <property type="entry name" value="Zinc finger, PARP-type"/>
    <property type="match status" value="1"/>
</dbReference>
<dbReference type="FunFam" id="3.30.1740.10:FF:000001">
    <property type="entry name" value="DNA ligase"/>
    <property type="match status" value="1"/>
</dbReference>
<dbReference type="SMART" id="SM01336">
    <property type="entry name" value="zf-PARP"/>
    <property type="match status" value="1"/>
</dbReference>
<dbReference type="CDD" id="cd07902">
    <property type="entry name" value="Adenylation_DNA_ligase_III"/>
    <property type="match status" value="1"/>
</dbReference>